<dbReference type="PANTHER" id="PTHR42759">
    <property type="entry name" value="MOXR FAMILY PROTEIN"/>
    <property type="match status" value="1"/>
</dbReference>
<dbReference type="OrthoDB" id="24581at2157"/>
<dbReference type="InterPro" id="IPR011703">
    <property type="entry name" value="ATPase_AAA-3"/>
</dbReference>
<organism evidence="3 4">
    <name type="scientific">Halarchaeum acidiphilum MH1-52-1</name>
    <dbReference type="NCBI Taxonomy" id="1261545"/>
    <lineage>
        <taxon>Archaea</taxon>
        <taxon>Methanobacteriati</taxon>
        <taxon>Methanobacteriota</taxon>
        <taxon>Stenosarchaea group</taxon>
        <taxon>Halobacteria</taxon>
        <taxon>Halobacteriales</taxon>
        <taxon>Halobacteriaceae</taxon>
    </lineage>
</organism>
<evidence type="ECO:0000313" key="3">
    <source>
        <dbReference type="EMBL" id="GAD52788.1"/>
    </source>
</evidence>
<feature type="domain" description="ChlI/MoxR AAA lid" evidence="2">
    <location>
        <begin position="247"/>
        <end position="306"/>
    </location>
</feature>
<evidence type="ECO:0000313" key="4">
    <source>
        <dbReference type="Proteomes" id="UP000016986"/>
    </source>
</evidence>
<dbReference type="RefSeq" id="WP_021780254.1">
    <property type="nucleotide sequence ID" value="NZ_BATA01000035.1"/>
</dbReference>
<keyword evidence="4" id="KW-1185">Reference proteome</keyword>
<dbReference type="InterPro" id="IPR041628">
    <property type="entry name" value="ChlI/MoxR_AAA_lid"/>
</dbReference>
<dbReference type="Proteomes" id="UP000016986">
    <property type="component" value="Unassembled WGS sequence"/>
</dbReference>
<dbReference type="eggNOG" id="arCOG00435">
    <property type="taxonomic scope" value="Archaea"/>
</dbReference>
<dbReference type="Pfam" id="PF17863">
    <property type="entry name" value="AAA_lid_2"/>
    <property type="match status" value="1"/>
</dbReference>
<evidence type="ECO:0000259" key="1">
    <source>
        <dbReference type="Pfam" id="PF07726"/>
    </source>
</evidence>
<gene>
    <name evidence="3" type="ORF">MBEHAL_1548</name>
</gene>
<reference evidence="3 4" key="1">
    <citation type="submission" date="2013-09" db="EMBL/GenBank/DDBJ databases">
        <title>Whole genome sequencing of Halarchaeum acidiphilum strain MH1-52-1.</title>
        <authorList>
            <person name="Shimane Y."/>
            <person name="Minegishi H."/>
            <person name="Nishi S."/>
            <person name="Echigo A."/>
            <person name="Shuto A."/>
            <person name="Konishi M."/>
            <person name="Ito T."/>
            <person name="Ohkuma M."/>
            <person name="Ohta Y."/>
            <person name="Nagano Y."/>
            <person name="Tsubouchi T."/>
            <person name="Mori K."/>
            <person name="Usui K."/>
            <person name="Kamekura M."/>
            <person name="Usami R."/>
            <person name="Takaki Y."/>
            <person name="Hatada Y."/>
        </authorList>
    </citation>
    <scope>NUCLEOTIDE SEQUENCE [LARGE SCALE GENOMIC DNA]</scope>
    <source>
        <strain evidence="3 4">JCM 16109</strain>
    </source>
</reference>
<protein>
    <submittedName>
        <fullName evidence="3">MoxR-like ATPase</fullName>
    </submittedName>
</protein>
<name>U3ADD3_9EURY</name>
<evidence type="ECO:0000259" key="2">
    <source>
        <dbReference type="Pfam" id="PF17863"/>
    </source>
</evidence>
<dbReference type="PIRSF" id="PIRSF002849">
    <property type="entry name" value="AAA_ATPase_chaperone_MoxR_prd"/>
    <property type="match status" value="1"/>
</dbReference>
<accession>U3ADD3</accession>
<dbReference type="Pfam" id="PF07726">
    <property type="entry name" value="AAA_3"/>
    <property type="match status" value="1"/>
</dbReference>
<dbReference type="Gene3D" id="3.40.50.300">
    <property type="entry name" value="P-loop containing nucleotide triphosphate hydrolases"/>
    <property type="match status" value="1"/>
</dbReference>
<dbReference type="SUPFAM" id="SSF52540">
    <property type="entry name" value="P-loop containing nucleoside triphosphate hydrolases"/>
    <property type="match status" value="1"/>
</dbReference>
<dbReference type="AlphaFoldDB" id="U3ADD3"/>
<dbReference type="InterPro" id="IPR027417">
    <property type="entry name" value="P-loop_NTPase"/>
</dbReference>
<dbReference type="GO" id="GO:0016887">
    <property type="term" value="F:ATP hydrolysis activity"/>
    <property type="evidence" value="ECO:0007669"/>
    <property type="project" value="InterPro"/>
</dbReference>
<dbReference type="PANTHER" id="PTHR42759:SF5">
    <property type="entry name" value="METHANOL DEHYDROGENASE REGULATOR"/>
    <property type="match status" value="1"/>
</dbReference>
<proteinExistence type="predicted"/>
<sequence>MTDGSATSATDDATGPLPVSDARALVERVTENVGRVVVGKADVVEDALVVLLARGHLLLEDVPGVGKTVLARALAGSVDGAFSRVQFTPDLLPSDVTGTNVLDEAEGGFDFRSGPVFGNVVLGDEINRAPPKTQSALLEAMEEEQVTVDGETHALPDPFFVIATQNAVERDRVYDLPVAEVDRFAKKRTLGYPSVDEEVEVLGRVVGHHPVDEIEPVTDVAELRRARETTARVETAEPVRRYVARLAERTREEAALGASPRGAVSLLRCAQARAVLDGREYVVPDDVKREASSVLAHRIRADAGSELGGDAAARVVERALADVDPEDP</sequence>
<comment type="caution">
    <text evidence="3">The sequence shown here is derived from an EMBL/GenBank/DDBJ whole genome shotgun (WGS) entry which is preliminary data.</text>
</comment>
<dbReference type="Gene3D" id="1.10.8.80">
    <property type="entry name" value="Magnesium chelatase subunit I, C-Terminal domain"/>
    <property type="match status" value="1"/>
</dbReference>
<feature type="domain" description="ATPase AAA-3" evidence="1">
    <location>
        <begin position="56"/>
        <end position="184"/>
    </location>
</feature>
<dbReference type="GO" id="GO:0005524">
    <property type="term" value="F:ATP binding"/>
    <property type="evidence" value="ECO:0007669"/>
    <property type="project" value="InterPro"/>
</dbReference>
<dbReference type="InterPro" id="IPR050764">
    <property type="entry name" value="CbbQ/NirQ/NorQ/GpvN"/>
</dbReference>
<dbReference type="EMBL" id="BATA01000035">
    <property type="protein sequence ID" value="GAD52788.1"/>
    <property type="molecule type" value="Genomic_DNA"/>
</dbReference>